<dbReference type="AlphaFoldDB" id="A0A8J8PDY0"/>
<evidence type="ECO:0000313" key="2">
    <source>
        <dbReference type="EMBL" id="TQS83645.1"/>
    </source>
</evidence>
<evidence type="ECO:0000256" key="1">
    <source>
        <dbReference type="SAM" id="MobiDB-lite"/>
    </source>
</evidence>
<reference evidence="2" key="1">
    <citation type="submission" date="2016-03" db="EMBL/GenBank/DDBJ databases">
        <authorList>
            <person name="Borrel G."/>
            <person name="Mccann A."/>
            <person name="O'Toole P.W."/>
        </authorList>
    </citation>
    <scope>NUCLEOTIDE SEQUENCE</scope>
    <source>
        <strain evidence="2">183</strain>
    </source>
</reference>
<organism evidence="2 3">
    <name type="scientific">Candidatus Methanomassiliicoccus intestinalis</name>
    <dbReference type="NCBI Taxonomy" id="1406512"/>
    <lineage>
        <taxon>Archaea</taxon>
        <taxon>Methanobacteriati</taxon>
        <taxon>Thermoplasmatota</taxon>
        <taxon>Thermoplasmata</taxon>
        <taxon>Methanomassiliicoccales</taxon>
        <taxon>Methanomassiliicoccaceae</taxon>
        <taxon>Methanomassiliicoccus</taxon>
    </lineage>
</organism>
<dbReference type="Proteomes" id="UP000752814">
    <property type="component" value="Unassembled WGS sequence"/>
</dbReference>
<gene>
    <name evidence="2" type="ORF">A3207_08670</name>
</gene>
<comment type="caution">
    <text evidence="2">The sequence shown here is derived from an EMBL/GenBank/DDBJ whole genome shotgun (WGS) entry which is preliminary data.</text>
</comment>
<name>A0A8J8PDY0_9ARCH</name>
<accession>A0A8J8PDY0</accession>
<dbReference type="RefSeq" id="WP_400256637.1">
    <property type="nucleotide sequence ID" value="NZ_CAYAYE010000018.1"/>
</dbReference>
<sequence length="394" mass="41773">MVNMPELNVTFNSSTASVDVWDGFSTAEVKPKGDIYSVSKASELAWIAEQVNSGNNFSGRTVRLMSNIDLGDKIWKPIGSENNRFDGLFDGQTNSVMNIRTQNSTYTGLFGAVDDNGRIVKLGMKGTFKIVSDSEVYAGAITGVNHGTIEDCFNACSIFTDIKSEENSSVGGIAGVNFKMISNCFNDADMVSSSPAVQMGGLAGVNNGIIEECYNEGKVSSQIQEGNLPAGVSIYSGGMSGISHGFIGKCYNEGIVESSLTSAETDYAELFAGGICGWSDGHLNDCYNLKGIKAVINIESEKEMLTANAYAGGISGWNSGIIEKCYNENEVRSVSRLSKSGAEESYSGGIVGINLGNVHQSRNMGKAYAESSTDTNAHVHSITGKNDGSITDSF</sequence>
<evidence type="ECO:0000313" key="3">
    <source>
        <dbReference type="Proteomes" id="UP000752814"/>
    </source>
</evidence>
<dbReference type="EMBL" id="LVVT01000008">
    <property type="protein sequence ID" value="TQS83645.1"/>
    <property type="molecule type" value="Genomic_DNA"/>
</dbReference>
<evidence type="ECO:0008006" key="4">
    <source>
        <dbReference type="Google" id="ProtNLM"/>
    </source>
</evidence>
<dbReference type="Gene3D" id="2.160.20.110">
    <property type="match status" value="2"/>
</dbReference>
<proteinExistence type="predicted"/>
<feature type="region of interest" description="Disordered" evidence="1">
    <location>
        <begin position="370"/>
        <end position="394"/>
    </location>
</feature>
<protein>
    <recommendedName>
        <fullName evidence="4">GLUG domain-containing protein</fullName>
    </recommendedName>
</protein>